<dbReference type="Proteomes" id="UP001596457">
    <property type="component" value="Unassembled WGS sequence"/>
</dbReference>
<dbReference type="SMART" id="SM00942">
    <property type="entry name" value="PriCT_1"/>
    <property type="match status" value="1"/>
</dbReference>
<reference evidence="3" key="1">
    <citation type="journal article" date="2019" name="Int. J. Syst. Evol. Microbiol.">
        <title>The Global Catalogue of Microorganisms (GCM) 10K type strain sequencing project: providing services to taxonomists for standard genome sequencing and annotation.</title>
        <authorList>
            <consortium name="The Broad Institute Genomics Platform"/>
            <consortium name="The Broad Institute Genome Sequencing Center for Infectious Disease"/>
            <person name="Wu L."/>
            <person name="Ma J."/>
        </authorList>
    </citation>
    <scope>NUCLEOTIDE SEQUENCE [LARGE SCALE GENOMIC DNA]</scope>
    <source>
        <strain evidence="3">CCUG 53903</strain>
    </source>
</reference>
<evidence type="ECO:0000313" key="3">
    <source>
        <dbReference type="Proteomes" id="UP001596457"/>
    </source>
</evidence>
<gene>
    <name evidence="2" type="ORF">ACFQU0_13445</name>
</gene>
<name>A0ABW2SDU1_9BURK</name>
<feature type="domain" description="Primase C-terminal 1" evidence="1">
    <location>
        <begin position="207"/>
        <end position="272"/>
    </location>
</feature>
<dbReference type="InterPro" id="IPR014820">
    <property type="entry name" value="PriCT_1"/>
</dbReference>
<dbReference type="RefSeq" id="WP_382201613.1">
    <property type="nucleotide sequence ID" value="NZ_JBHTBZ010000039.1"/>
</dbReference>
<evidence type="ECO:0000259" key="1">
    <source>
        <dbReference type="SMART" id="SM00942"/>
    </source>
</evidence>
<dbReference type="EMBL" id="JBHTBZ010000039">
    <property type="protein sequence ID" value="MFC7461431.1"/>
    <property type="molecule type" value="Genomic_DNA"/>
</dbReference>
<organism evidence="2 3">
    <name type="scientific">Hydrogenophaga defluvii</name>
    <dbReference type="NCBI Taxonomy" id="249410"/>
    <lineage>
        <taxon>Bacteria</taxon>
        <taxon>Pseudomonadati</taxon>
        <taxon>Pseudomonadota</taxon>
        <taxon>Betaproteobacteria</taxon>
        <taxon>Burkholderiales</taxon>
        <taxon>Comamonadaceae</taxon>
        <taxon>Hydrogenophaga</taxon>
    </lineage>
</organism>
<sequence>MTSYYKTDDSEPTTLISYSVLLDDQVNASTNTESFDDFVEGIKEVEESDFKIGPAFAPFVYQSNYRNKQNATYSNMLVFDVDNLPDTTTAKDLITDFQEYRVVCYTSFSHLLPGKGARFRVIFLLSSSIDAKEYEAVTRRMASNFSALKATDPASFSPAQMFYLPKMPIGRLEHYEIAECFGRPFDWKKYIEAEPPRDSRIASAKPTSGISIVEGSRNTTANKYAFSLKIDGFADDEILRKTLEWNIENCSPPLPHTEIEAICRSLAKLQITGNNLPTDFSEYGIAKSLLDAQGEFLAYSNDSECWYGYDRKTGLWGELKSTDIRRLVLNEIERLTYLYNNASHLATDYKAKVVRELATRKTSSFQRNVEKLLPTVTDFLISTENLNNQSLVVDFHPELTHLHG</sequence>
<accession>A0ABW2SDU1</accession>
<comment type="caution">
    <text evidence="2">The sequence shown here is derived from an EMBL/GenBank/DDBJ whole genome shotgun (WGS) entry which is preliminary data.</text>
</comment>
<proteinExistence type="predicted"/>
<evidence type="ECO:0000313" key="2">
    <source>
        <dbReference type="EMBL" id="MFC7461431.1"/>
    </source>
</evidence>
<protein>
    <recommendedName>
        <fullName evidence="1">Primase C-terminal 1 domain-containing protein</fullName>
    </recommendedName>
</protein>
<keyword evidence="3" id="KW-1185">Reference proteome</keyword>